<proteinExistence type="predicted"/>
<sequence>MYRKGIAIYIIMSCFVVVSAYGCKTVHDVSQPKMHGDSTEIATGMVPAVDSVQVAVEKDSMRFTEETMRNAIMECRLGMSRSHAYEKVTRYEKLEIAVNDVNPLDTRKRFFKSNKWIKHFVEHCGLNGKFVLPILTEERVEDLLLRRNPARKLAYVRGIRREGANEMLYTDAVVNVLVGEKYADVNVMDSLVKIDGKRLVSPLSSDATSHYCYEPVSCNDSVLHLFFAPKEGELGFSGEMIMEKDSLFRLRHIKLMLPKPGGSRSIDNLYVVQEFGTHPDGKSALMQNDVLVEMKAKSIIGRLCYIKSQRYSDYSTDSIDSRKLKGRMTEKYDAKAEYRPDSFWARYDGRGTEVTDTVAGEERRHETYAQRMLRYADDIKSIRWLVRTLRAFVDNKIPVGVPSVFNIGPTNSLVSFNDLDNLRLRIGGHTTSRFSRHLFLEGYYAHGFRFHDNYYQGRVTYSFIPKTHTPYDYPCYNISLEARKDIGYIGERSSHPDRDNLFSSYHWDKNTHLMYYDFRKIEIERDAKNGMRFRVGVKTEHDIATGGLLFKNLSEYGDGVYKGGPWTDYDTYSPDYVSRNNGSLRTSEVSVGIEYAPRNGRQDALRGQLPVNSDPPAVGLSHTWGIKGFLGGQYGYHITELKARKRFFMGDWGFASAFLKGSVVWSKVPYPLLLAPQANMSYVNDEESFSLITPSELINDRYVQLFFTWEMNSNLIGVVDFIRRWRWKEYFSLRMLWGGLSAKNNPQLPANWNDNILMAFPEGHSLLSSTPYVEGVVGIHNILNVFNIDYVHRFSYRRLPNSRHGGIRFSCRFNF</sequence>
<evidence type="ECO:0000313" key="2">
    <source>
        <dbReference type="Proteomes" id="UP000308886"/>
    </source>
</evidence>
<name>A0AC61QMX9_9BACT</name>
<accession>A0AC61QMX9</accession>
<comment type="caution">
    <text evidence="1">The sequence shown here is derived from an EMBL/GenBank/DDBJ whole genome shotgun (WGS) entry which is preliminary data.</text>
</comment>
<organism evidence="1 2">
    <name type="scientific">Palleniella muris</name>
    <dbReference type="NCBI Taxonomy" id="3038145"/>
    <lineage>
        <taxon>Bacteria</taxon>
        <taxon>Pseudomonadati</taxon>
        <taxon>Bacteroidota</taxon>
        <taxon>Bacteroidia</taxon>
        <taxon>Bacteroidales</taxon>
        <taxon>Prevotellaceae</taxon>
        <taxon>Palleniella</taxon>
    </lineage>
</organism>
<reference evidence="1" key="1">
    <citation type="submission" date="2019-04" db="EMBL/GenBank/DDBJ databases">
        <title>Microbes associate with the intestines of laboratory mice.</title>
        <authorList>
            <person name="Navarre W."/>
            <person name="Wong E."/>
            <person name="Huang K."/>
            <person name="Tropini C."/>
            <person name="Ng K."/>
            <person name="Yu B."/>
        </authorList>
    </citation>
    <scope>NUCLEOTIDE SEQUENCE</scope>
    <source>
        <strain evidence="1">NM73_A23</strain>
    </source>
</reference>
<protein>
    <submittedName>
        <fullName evidence="1">Uncharacterized protein</fullName>
    </submittedName>
</protein>
<gene>
    <name evidence="1" type="ORF">E5358_11955</name>
</gene>
<evidence type="ECO:0000313" key="1">
    <source>
        <dbReference type="EMBL" id="TGX80725.1"/>
    </source>
</evidence>
<dbReference type="Proteomes" id="UP000308886">
    <property type="component" value="Unassembled WGS sequence"/>
</dbReference>
<dbReference type="EMBL" id="SRZC01000022">
    <property type="protein sequence ID" value="TGX80725.1"/>
    <property type="molecule type" value="Genomic_DNA"/>
</dbReference>
<keyword evidence="2" id="KW-1185">Reference proteome</keyword>